<dbReference type="PROSITE" id="PS50102">
    <property type="entry name" value="RRM"/>
    <property type="match status" value="1"/>
</dbReference>
<evidence type="ECO:0000313" key="4">
    <source>
        <dbReference type="EMBL" id="KAG2594515.1"/>
    </source>
</evidence>
<dbReference type="AlphaFoldDB" id="A0A8T0SBL6"/>
<name>A0A8T0SBL6_PANVG</name>
<evidence type="ECO:0000256" key="2">
    <source>
        <dbReference type="PROSITE-ProRule" id="PRU00176"/>
    </source>
</evidence>
<reference evidence="4" key="1">
    <citation type="submission" date="2020-05" db="EMBL/GenBank/DDBJ databases">
        <title>WGS assembly of Panicum virgatum.</title>
        <authorList>
            <person name="Lovell J.T."/>
            <person name="Jenkins J."/>
            <person name="Shu S."/>
            <person name="Juenger T.E."/>
            <person name="Schmutz J."/>
        </authorList>
    </citation>
    <scope>NUCLEOTIDE SEQUENCE</scope>
    <source>
        <strain evidence="4">AP13</strain>
    </source>
</reference>
<comment type="caution">
    <text evidence="4">The sequence shown here is derived from an EMBL/GenBank/DDBJ whole genome shotgun (WGS) entry which is preliminary data.</text>
</comment>
<evidence type="ECO:0000313" key="5">
    <source>
        <dbReference type="Proteomes" id="UP000823388"/>
    </source>
</evidence>
<dbReference type="SMART" id="SM00360">
    <property type="entry name" value="RRM"/>
    <property type="match status" value="1"/>
</dbReference>
<protein>
    <recommendedName>
        <fullName evidence="3">RRM domain-containing protein</fullName>
    </recommendedName>
</protein>
<dbReference type="Gene3D" id="3.30.70.330">
    <property type="match status" value="1"/>
</dbReference>
<evidence type="ECO:0000256" key="1">
    <source>
        <dbReference type="ARBA" id="ARBA00022884"/>
    </source>
</evidence>
<dbReference type="InterPro" id="IPR035979">
    <property type="entry name" value="RBD_domain_sf"/>
</dbReference>
<dbReference type="Proteomes" id="UP000823388">
    <property type="component" value="Chromosome 5N"/>
</dbReference>
<dbReference type="InterPro" id="IPR012677">
    <property type="entry name" value="Nucleotide-bd_a/b_plait_sf"/>
</dbReference>
<dbReference type="FunFam" id="3.30.70.330:FF:000714">
    <property type="entry name" value="Glycine-rich RNA-binding protein 2, mitochondrial"/>
    <property type="match status" value="1"/>
</dbReference>
<accession>A0A8T0SBL6</accession>
<dbReference type="EMBL" id="CM029046">
    <property type="protein sequence ID" value="KAG2594515.1"/>
    <property type="molecule type" value="Genomic_DNA"/>
</dbReference>
<sequence>MALNRRRGWTLRCAAIPFGKLFNRTAASSSGTGCTSKLFVGGLSYDTNETALKDAFSQHGAVISVKVVCHPTTGKSKGFGFVTFSSQDEAAAAAHKMNGEVLDGRNIRVHHSNTG</sequence>
<dbReference type="InterPro" id="IPR052462">
    <property type="entry name" value="SLIRP/GR-RBP-like"/>
</dbReference>
<dbReference type="GO" id="GO:0003723">
    <property type="term" value="F:RNA binding"/>
    <property type="evidence" value="ECO:0007669"/>
    <property type="project" value="UniProtKB-UniRule"/>
</dbReference>
<proteinExistence type="predicted"/>
<keyword evidence="1 2" id="KW-0694">RNA-binding</keyword>
<dbReference type="SUPFAM" id="SSF54928">
    <property type="entry name" value="RNA-binding domain, RBD"/>
    <property type="match status" value="1"/>
</dbReference>
<feature type="domain" description="RRM" evidence="3">
    <location>
        <begin position="36"/>
        <end position="114"/>
    </location>
</feature>
<keyword evidence="5" id="KW-1185">Reference proteome</keyword>
<organism evidence="4 5">
    <name type="scientific">Panicum virgatum</name>
    <name type="common">Blackwell switchgrass</name>
    <dbReference type="NCBI Taxonomy" id="38727"/>
    <lineage>
        <taxon>Eukaryota</taxon>
        <taxon>Viridiplantae</taxon>
        <taxon>Streptophyta</taxon>
        <taxon>Embryophyta</taxon>
        <taxon>Tracheophyta</taxon>
        <taxon>Spermatophyta</taxon>
        <taxon>Magnoliopsida</taxon>
        <taxon>Liliopsida</taxon>
        <taxon>Poales</taxon>
        <taxon>Poaceae</taxon>
        <taxon>PACMAD clade</taxon>
        <taxon>Panicoideae</taxon>
        <taxon>Panicodae</taxon>
        <taxon>Paniceae</taxon>
        <taxon>Panicinae</taxon>
        <taxon>Panicum</taxon>
        <taxon>Panicum sect. Hiantes</taxon>
    </lineage>
</organism>
<dbReference type="InterPro" id="IPR000504">
    <property type="entry name" value="RRM_dom"/>
</dbReference>
<dbReference type="PANTHER" id="PTHR48027">
    <property type="entry name" value="HETEROGENEOUS NUCLEAR RIBONUCLEOPROTEIN 87F-RELATED"/>
    <property type="match status" value="1"/>
</dbReference>
<gene>
    <name evidence="4" type="ORF">PVAP13_5NG010600</name>
</gene>
<evidence type="ECO:0000259" key="3">
    <source>
        <dbReference type="PROSITE" id="PS50102"/>
    </source>
</evidence>
<dbReference type="Pfam" id="PF00076">
    <property type="entry name" value="RRM_1"/>
    <property type="match status" value="1"/>
</dbReference>